<dbReference type="Gene3D" id="2.60.120.200">
    <property type="match status" value="1"/>
</dbReference>
<dbReference type="SUPFAM" id="SSF49899">
    <property type="entry name" value="Concanavalin A-like lectins/glucanases"/>
    <property type="match status" value="1"/>
</dbReference>
<evidence type="ECO:0000256" key="1">
    <source>
        <dbReference type="ARBA" id="ARBA00022729"/>
    </source>
</evidence>
<dbReference type="GO" id="GO:0009055">
    <property type="term" value="F:electron transfer activity"/>
    <property type="evidence" value="ECO:0007669"/>
    <property type="project" value="InterPro"/>
</dbReference>
<dbReference type="GO" id="GO:0020037">
    <property type="term" value="F:heme binding"/>
    <property type="evidence" value="ECO:0007669"/>
    <property type="project" value="InterPro"/>
</dbReference>
<evidence type="ECO:0000259" key="4">
    <source>
        <dbReference type="SMART" id="SM00560"/>
    </source>
</evidence>
<accession>A0A517MTV2</accession>
<dbReference type="SMART" id="SM00560">
    <property type="entry name" value="LamGL"/>
    <property type="match status" value="1"/>
</dbReference>
<dbReference type="InterPro" id="IPR011429">
    <property type="entry name" value="Cyt_c_Planctomycete-type"/>
</dbReference>
<keyword evidence="2" id="KW-1015">Disulfide bond</keyword>
<reference evidence="5 6" key="1">
    <citation type="submission" date="2019-02" db="EMBL/GenBank/DDBJ databases">
        <title>Deep-cultivation of Planctomycetes and their phenomic and genomic characterization uncovers novel biology.</title>
        <authorList>
            <person name="Wiegand S."/>
            <person name="Jogler M."/>
            <person name="Boedeker C."/>
            <person name="Pinto D."/>
            <person name="Vollmers J."/>
            <person name="Rivas-Marin E."/>
            <person name="Kohn T."/>
            <person name="Peeters S.H."/>
            <person name="Heuer A."/>
            <person name="Rast P."/>
            <person name="Oberbeckmann S."/>
            <person name="Bunk B."/>
            <person name="Jeske O."/>
            <person name="Meyerdierks A."/>
            <person name="Storesund J.E."/>
            <person name="Kallscheuer N."/>
            <person name="Luecker S."/>
            <person name="Lage O.M."/>
            <person name="Pohl T."/>
            <person name="Merkel B.J."/>
            <person name="Hornburger P."/>
            <person name="Mueller R.-W."/>
            <person name="Bruemmer F."/>
            <person name="Labrenz M."/>
            <person name="Spormann A.M."/>
            <person name="Op den Camp H."/>
            <person name="Overmann J."/>
            <person name="Amann R."/>
            <person name="Jetten M.S.M."/>
            <person name="Mascher T."/>
            <person name="Medema M.H."/>
            <person name="Devos D.P."/>
            <person name="Kaster A.-K."/>
            <person name="Ovreas L."/>
            <person name="Rohde M."/>
            <person name="Galperin M.Y."/>
            <person name="Jogler C."/>
        </authorList>
    </citation>
    <scope>NUCLEOTIDE SEQUENCE [LARGE SCALE GENOMIC DNA]</scope>
    <source>
        <strain evidence="5 6">HG15A2</strain>
    </source>
</reference>
<dbReference type="SUPFAM" id="SSF46626">
    <property type="entry name" value="Cytochrome c"/>
    <property type="match status" value="1"/>
</dbReference>
<dbReference type="EMBL" id="CP036263">
    <property type="protein sequence ID" value="QDS98303.1"/>
    <property type="molecule type" value="Genomic_DNA"/>
</dbReference>
<dbReference type="PANTHER" id="PTHR35889:SF3">
    <property type="entry name" value="F-BOX DOMAIN-CONTAINING PROTEIN"/>
    <property type="match status" value="1"/>
</dbReference>
<dbReference type="OrthoDB" id="127107at2"/>
<dbReference type="KEGG" id="amob:HG15A2_15760"/>
<dbReference type="InterPro" id="IPR036909">
    <property type="entry name" value="Cyt_c-like_dom_sf"/>
</dbReference>
<evidence type="ECO:0000313" key="6">
    <source>
        <dbReference type="Proteomes" id="UP000319852"/>
    </source>
</evidence>
<dbReference type="Pfam" id="PF07583">
    <property type="entry name" value="PSCyt2"/>
    <property type="match status" value="1"/>
</dbReference>
<gene>
    <name evidence="5" type="ORF">HG15A2_15760</name>
</gene>
<feature type="chain" id="PRO_5021957469" evidence="3">
    <location>
        <begin position="21"/>
        <end position="1059"/>
    </location>
</feature>
<dbReference type="Proteomes" id="UP000319852">
    <property type="component" value="Chromosome"/>
</dbReference>
<keyword evidence="6" id="KW-1185">Reference proteome</keyword>
<dbReference type="InterPro" id="IPR013320">
    <property type="entry name" value="ConA-like_dom_sf"/>
</dbReference>
<keyword evidence="1 3" id="KW-0732">Signal</keyword>
<dbReference type="RefSeq" id="WP_145059338.1">
    <property type="nucleotide sequence ID" value="NZ_CP036263.1"/>
</dbReference>
<sequence precursor="true">MFRQNSIAALLLATVWVSFAAAETLEYNRDVRPILTENCFACHGVDSASREADLRLDQREAALEYGAIAPGDSAESELIARIFTDDPDLLMPPRETKKQLTPKQKQLLKQWIDSGAEYEAHWGYIPPRSVVPPAVEHQSRVKNAIDSLVLSRLEKEGLAPAPEANPRTLFRRLHLDIIGLPPKPADVQKFVADYQARHDGALSEWIDRLMEMPAWGEHRARYWLDAARYADTHGLHFDNYREMWPYRDWVIRSFNANQPFDQFAVEQLAGDLLPNPDTDQLIATGFQRCNITTNEGGTIAEENLALYAADRVQTFGWVFLGLTTNCAQCHDHKFDPFSTKEYYSLAAFFRNTKSPALDGNVKGGKGPTLTVPSEVDRPRWNALPGEIAAAKQHQKQRAEHSEGDFQKWLANATPDSVGNIPSDGLAVQVPLDEGSGTEVRVDASTVSKVKFSGPVEWHDDGALGPAPVFRTGSTLNVGNYGDFEKNQAFSYGAWVKTTKQGGNVGATGAILARMDQDKDHRGWDLWHSGNVISVHLIDSWDKNAIKVSTAQNVIEPTKWQHFFVTYDGSAKAAGIKIYVDGQPTGMKVERDSLTNDATLHTDVPLFIGKRSKGQVFDSGMVQDVRIYDRQLAPEEVRSLAKSTVVGALLAKSLEERSKEETAVLQGYYLAEQDPQYQAIAKQLGQLEAEKKTIEGRSPITHIQKEKPNSQPVAHVLMRGAYDQLGEEVTAAIPASLHPFPADAPLNRMGLAQWVVDPSNPLTARVTVNRFWLEVFGQGIVSTPEDFGVSGALPSNQKLLDWLAIDFIDSGWDVKRFFKQIFMSATYRQAAATTPEKLEQDPDNGMLSRGPRFRMDGEVIRDSALSVSGLLSPRMYGPGTRPYQPGNIWEIMGLPGGDTRNYTQDQGEGLYRRTIYNFWKRMAPSPNMEAFNAPSREVCTVQRERTNTPLQALVTLNDPQFVEAARHLALHALETGKGDDGALTYITQRVLARRCTEDERSILLGSKEDYLRHYENSPADAKKLIEVGDSPTSERFDAPTLAAWTMVCSQVMNLDEALNK</sequence>
<dbReference type="Pfam" id="PF13385">
    <property type="entry name" value="Laminin_G_3"/>
    <property type="match status" value="1"/>
</dbReference>
<protein>
    <submittedName>
        <fullName evidence="5">Planctomycete cytochrome C</fullName>
    </submittedName>
</protein>
<dbReference type="AlphaFoldDB" id="A0A517MTV2"/>
<evidence type="ECO:0000256" key="3">
    <source>
        <dbReference type="SAM" id="SignalP"/>
    </source>
</evidence>
<proteinExistence type="predicted"/>
<dbReference type="Pfam" id="PF07587">
    <property type="entry name" value="PSD1"/>
    <property type="match status" value="1"/>
</dbReference>
<feature type="domain" description="LamG-like jellyroll fold" evidence="4">
    <location>
        <begin position="487"/>
        <end position="634"/>
    </location>
</feature>
<evidence type="ECO:0000256" key="2">
    <source>
        <dbReference type="ARBA" id="ARBA00023157"/>
    </source>
</evidence>
<dbReference type="InterPro" id="IPR011444">
    <property type="entry name" value="DUF1549"/>
</dbReference>
<name>A0A517MTV2_9BACT</name>
<feature type="signal peptide" evidence="3">
    <location>
        <begin position="1"/>
        <end position="20"/>
    </location>
</feature>
<evidence type="ECO:0000313" key="5">
    <source>
        <dbReference type="EMBL" id="QDS98303.1"/>
    </source>
</evidence>
<dbReference type="PANTHER" id="PTHR35889">
    <property type="entry name" value="CYCLOINULO-OLIGOSACCHARIDE FRUCTANOTRANSFERASE-RELATED"/>
    <property type="match status" value="1"/>
</dbReference>
<dbReference type="InterPro" id="IPR006558">
    <property type="entry name" value="LamG-like"/>
</dbReference>
<dbReference type="InterPro" id="IPR022655">
    <property type="entry name" value="DUF1553"/>
</dbReference>
<organism evidence="5 6">
    <name type="scientific">Adhaeretor mobilis</name>
    <dbReference type="NCBI Taxonomy" id="1930276"/>
    <lineage>
        <taxon>Bacteria</taxon>
        <taxon>Pseudomonadati</taxon>
        <taxon>Planctomycetota</taxon>
        <taxon>Planctomycetia</taxon>
        <taxon>Pirellulales</taxon>
        <taxon>Lacipirellulaceae</taxon>
        <taxon>Adhaeretor</taxon>
    </lineage>
</organism>
<dbReference type="Pfam" id="PF07635">
    <property type="entry name" value="PSCyt1"/>
    <property type="match status" value="1"/>
</dbReference>